<accession>A0AA40G612</accession>
<feature type="region of interest" description="Disordered" evidence="1">
    <location>
        <begin position="54"/>
        <end position="88"/>
    </location>
</feature>
<dbReference type="AlphaFoldDB" id="A0AA40G612"/>
<comment type="caution">
    <text evidence="2">The sequence shown here is derived from an EMBL/GenBank/DDBJ whole genome shotgun (WGS) entry which is preliminary data.</text>
</comment>
<sequence>MRPRCGHDAVAVVSGCIPAGIPLRISSFAIGSTGGTGYVTGMLEYPAGRVAAEHVRPPPRRPAGHSLRGDKTETTRGRTRRDSRPSANNIFMARRVGKIYTGTRYIAGLAIGSPFPGGTRGRPIATNSKKPQLTVDHTRWRDPPAADASSSILAPAMNALENVQA</sequence>
<evidence type="ECO:0000313" key="2">
    <source>
        <dbReference type="EMBL" id="KAK1131657.1"/>
    </source>
</evidence>
<evidence type="ECO:0000313" key="3">
    <source>
        <dbReference type="Proteomes" id="UP001177670"/>
    </source>
</evidence>
<dbReference type="EMBL" id="JAHYIQ010000006">
    <property type="protein sequence ID" value="KAK1131657.1"/>
    <property type="molecule type" value="Genomic_DNA"/>
</dbReference>
<evidence type="ECO:0000256" key="1">
    <source>
        <dbReference type="SAM" id="MobiDB-lite"/>
    </source>
</evidence>
<reference evidence="2" key="1">
    <citation type="submission" date="2021-10" db="EMBL/GenBank/DDBJ databases">
        <title>Melipona bicolor Genome sequencing and assembly.</title>
        <authorList>
            <person name="Araujo N.S."/>
            <person name="Arias M.C."/>
        </authorList>
    </citation>
    <scope>NUCLEOTIDE SEQUENCE</scope>
    <source>
        <strain evidence="2">USP_2M_L1-L4_2017</strain>
        <tissue evidence="2">Whole body</tissue>
    </source>
</reference>
<proteinExistence type="predicted"/>
<organism evidence="2 3">
    <name type="scientific">Melipona bicolor</name>
    <dbReference type="NCBI Taxonomy" id="60889"/>
    <lineage>
        <taxon>Eukaryota</taxon>
        <taxon>Metazoa</taxon>
        <taxon>Ecdysozoa</taxon>
        <taxon>Arthropoda</taxon>
        <taxon>Hexapoda</taxon>
        <taxon>Insecta</taxon>
        <taxon>Pterygota</taxon>
        <taxon>Neoptera</taxon>
        <taxon>Endopterygota</taxon>
        <taxon>Hymenoptera</taxon>
        <taxon>Apocrita</taxon>
        <taxon>Aculeata</taxon>
        <taxon>Apoidea</taxon>
        <taxon>Anthophila</taxon>
        <taxon>Apidae</taxon>
        <taxon>Melipona</taxon>
    </lineage>
</organism>
<keyword evidence="3" id="KW-1185">Reference proteome</keyword>
<gene>
    <name evidence="2" type="ORF">K0M31_017947</name>
</gene>
<feature type="compositionally biased region" description="Basic and acidic residues" evidence="1">
    <location>
        <begin position="67"/>
        <end position="84"/>
    </location>
</feature>
<protein>
    <submittedName>
        <fullName evidence="2">Uncharacterized protein</fullName>
    </submittedName>
</protein>
<name>A0AA40G612_9HYME</name>
<dbReference type="Proteomes" id="UP001177670">
    <property type="component" value="Unassembled WGS sequence"/>
</dbReference>